<evidence type="ECO:0000256" key="5">
    <source>
        <dbReference type="ARBA" id="ARBA00022679"/>
    </source>
</evidence>
<evidence type="ECO:0000256" key="1">
    <source>
        <dbReference type="ARBA" id="ARBA00005879"/>
    </source>
</evidence>
<proteinExistence type="inferred from homology"/>
<dbReference type="PANTHER" id="PTHR45790">
    <property type="entry name" value="SIROHEME SYNTHASE-RELATED"/>
    <property type="match status" value="1"/>
</dbReference>
<reference evidence="11 12" key="1">
    <citation type="submission" date="2016-10" db="EMBL/GenBank/DDBJ databases">
        <authorList>
            <person name="de Groot N.N."/>
        </authorList>
    </citation>
    <scope>NUCLEOTIDE SEQUENCE [LARGE SCALE GENOMIC DNA]</scope>
    <source>
        <strain evidence="11 12">ATCC 43154</strain>
    </source>
</reference>
<dbReference type="GO" id="GO:0004851">
    <property type="term" value="F:uroporphyrin-III C-methyltransferase activity"/>
    <property type="evidence" value="ECO:0007669"/>
    <property type="project" value="UniProtKB-EC"/>
</dbReference>
<dbReference type="FunFam" id="3.30.950.10:FF:000001">
    <property type="entry name" value="Siroheme synthase"/>
    <property type="match status" value="1"/>
</dbReference>
<dbReference type="PANTHER" id="PTHR45790:SF3">
    <property type="entry name" value="S-ADENOSYL-L-METHIONINE-DEPENDENT UROPORPHYRINOGEN III METHYLTRANSFERASE, CHLOROPLASTIC"/>
    <property type="match status" value="1"/>
</dbReference>
<evidence type="ECO:0000256" key="3">
    <source>
        <dbReference type="ARBA" id="ARBA00022573"/>
    </source>
</evidence>
<evidence type="ECO:0000256" key="9">
    <source>
        <dbReference type="ARBA" id="ARBA00060548"/>
    </source>
</evidence>
<dbReference type="GO" id="GO:0032259">
    <property type="term" value="P:methylation"/>
    <property type="evidence" value="ECO:0007669"/>
    <property type="project" value="UniProtKB-KW"/>
</dbReference>
<dbReference type="CDD" id="cd11642">
    <property type="entry name" value="SUMT"/>
    <property type="match status" value="1"/>
</dbReference>
<evidence type="ECO:0000259" key="10">
    <source>
        <dbReference type="Pfam" id="PF00590"/>
    </source>
</evidence>
<gene>
    <name evidence="11" type="ORF">SAMN02982985_00606</name>
</gene>
<dbReference type="AlphaFoldDB" id="A0A1I4IJD8"/>
<comment type="similarity">
    <text evidence="1">Belongs to the precorrin methyltransferase family.</text>
</comment>
<dbReference type="SUPFAM" id="SSF53790">
    <property type="entry name" value="Tetrapyrrole methylase"/>
    <property type="match status" value="1"/>
</dbReference>
<name>A0A1I4IJD8_9BURK</name>
<dbReference type="STRING" id="758825.SAMN02982985_00606"/>
<dbReference type="InterPro" id="IPR000878">
    <property type="entry name" value="4pyrrol_Mease"/>
</dbReference>
<dbReference type="OrthoDB" id="9815856at2"/>
<evidence type="ECO:0000256" key="6">
    <source>
        <dbReference type="ARBA" id="ARBA00022691"/>
    </source>
</evidence>
<keyword evidence="4 11" id="KW-0489">Methyltransferase</keyword>
<dbReference type="InterPro" id="IPR050161">
    <property type="entry name" value="Siro_Cobalamin_biosynth"/>
</dbReference>
<protein>
    <recommendedName>
        <fullName evidence="2">uroporphyrinogen-III C-methyltransferase</fullName>
        <ecNumber evidence="2">2.1.1.107</ecNumber>
    </recommendedName>
</protein>
<accession>A0A1I4IJD8</accession>
<dbReference type="Gene3D" id="3.40.1010.10">
    <property type="entry name" value="Cobalt-precorrin-4 Transmethylase, Domain 1"/>
    <property type="match status" value="1"/>
</dbReference>
<dbReference type="InterPro" id="IPR014777">
    <property type="entry name" value="4pyrrole_Mease_sub1"/>
</dbReference>
<dbReference type="NCBIfam" id="TIGR01469">
    <property type="entry name" value="cobA_cysG_Cterm"/>
    <property type="match status" value="1"/>
</dbReference>
<dbReference type="EMBL" id="FOTW01000005">
    <property type="protein sequence ID" value="SFL54482.1"/>
    <property type="molecule type" value="Genomic_DNA"/>
</dbReference>
<keyword evidence="7" id="KW-0627">Porphyrin biosynthesis</keyword>
<dbReference type="Pfam" id="PF00590">
    <property type="entry name" value="TP_methylase"/>
    <property type="match status" value="1"/>
</dbReference>
<keyword evidence="12" id="KW-1185">Reference proteome</keyword>
<feature type="domain" description="Tetrapyrrole methylase" evidence="10">
    <location>
        <begin position="5"/>
        <end position="215"/>
    </location>
</feature>
<evidence type="ECO:0000313" key="12">
    <source>
        <dbReference type="Proteomes" id="UP000199470"/>
    </source>
</evidence>
<dbReference type="InterPro" id="IPR014776">
    <property type="entry name" value="4pyrrole_Mease_sub2"/>
</dbReference>
<evidence type="ECO:0000256" key="4">
    <source>
        <dbReference type="ARBA" id="ARBA00022603"/>
    </source>
</evidence>
<dbReference type="NCBIfam" id="NF004790">
    <property type="entry name" value="PRK06136.1"/>
    <property type="match status" value="1"/>
</dbReference>
<dbReference type="InterPro" id="IPR035996">
    <property type="entry name" value="4pyrrol_Methylase_sf"/>
</dbReference>
<organism evidence="11 12">
    <name type="scientific">Rugamonas rubra</name>
    <dbReference type="NCBI Taxonomy" id="758825"/>
    <lineage>
        <taxon>Bacteria</taxon>
        <taxon>Pseudomonadati</taxon>
        <taxon>Pseudomonadota</taxon>
        <taxon>Betaproteobacteria</taxon>
        <taxon>Burkholderiales</taxon>
        <taxon>Oxalobacteraceae</taxon>
        <taxon>Telluria group</taxon>
        <taxon>Rugamonas</taxon>
    </lineage>
</organism>
<keyword evidence="5 11" id="KW-0808">Transferase</keyword>
<dbReference type="UniPathway" id="UPA00262">
    <property type="reaction ID" value="UER00211"/>
</dbReference>
<dbReference type="PROSITE" id="PS00839">
    <property type="entry name" value="SUMT_1"/>
    <property type="match status" value="1"/>
</dbReference>
<dbReference type="Proteomes" id="UP000199470">
    <property type="component" value="Unassembled WGS sequence"/>
</dbReference>
<evidence type="ECO:0000256" key="7">
    <source>
        <dbReference type="ARBA" id="ARBA00023244"/>
    </source>
</evidence>
<sequence length="264" mass="27651">MKPGRVYLIGAGPGDPELMTLKAVRLLGEAQVVLLDALVNREVLRFVAPGAQVVEVGKRGGRHSATQEEIQQQMLEHALTGKTVARLKGGDPFMFGRGGEEVQCLQAAGVEVEVVSGITSGMAVPAALGIPVTHRDHARSVTFLTGHGCNDTPPNWAGLVAAGGTLVIYMGVAKLPGITEQLLAAGMPPTRPAAVIQNGTLPQQRCVAAPLGQLAERVRLSGIGSPAIVIIGDVVGVAAQLQSQLTSQLKRQAPQQEQFEEQFV</sequence>
<dbReference type="InterPro" id="IPR003043">
    <property type="entry name" value="Uropor_MeTrfase_CS"/>
</dbReference>
<dbReference type="GO" id="GO:0019354">
    <property type="term" value="P:siroheme biosynthetic process"/>
    <property type="evidence" value="ECO:0007669"/>
    <property type="project" value="UniProtKB-UniPathway"/>
</dbReference>
<dbReference type="Gene3D" id="3.30.950.10">
    <property type="entry name" value="Methyltransferase, Cobalt-precorrin-4 Transmethylase, Domain 2"/>
    <property type="match status" value="1"/>
</dbReference>
<dbReference type="InterPro" id="IPR006366">
    <property type="entry name" value="CobA/CysG_C"/>
</dbReference>
<keyword evidence="6" id="KW-0949">S-adenosyl-L-methionine</keyword>
<comment type="pathway">
    <text evidence="8">Porphyrin-containing compound metabolism; siroheme biosynthesis; precorrin-2 from uroporphyrinogen III: step 1/1.</text>
</comment>
<evidence type="ECO:0000256" key="2">
    <source>
        <dbReference type="ARBA" id="ARBA00012162"/>
    </source>
</evidence>
<dbReference type="RefSeq" id="WP_093383526.1">
    <property type="nucleotide sequence ID" value="NZ_FOTW01000005.1"/>
</dbReference>
<dbReference type="GO" id="GO:0009236">
    <property type="term" value="P:cobalamin biosynthetic process"/>
    <property type="evidence" value="ECO:0007669"/>
    <property type="project" value="UniProtKB-KW"/>
</dbReference>
<keyword evidence="3" id="KW-0169">Cobalamin biosynthesis</keyword>
<dbReference type="EC" id="2.1.1.107" evidence="2"/>
<dbReference type="FunFam" id="3.40.1010.10:FF:000001">
    <property type="entry name" value="Siroheme synthase"/>
    <property type="match status" value="1"/>
</dbReference>
<comment type="pathway">
    <text evidence="9">Cofactor biosynthesis; adenosylcobalamin biosynthesis; precorrin-2 from uroporphyrinogen III: step 1/1.</text>
</comment>
<evidence type="ECO:0000256" key="8">
    <source>
        <dbReference type="ARBA" id="ARBA00025705"/>
    </source>
</evidence>
<evidence type="ECO:0000313" key="11">
    <source>
        <dbReference type="EMBL" id="SFL54482.1"/>
    </source>
</evidence>